<name>A0A382VZ07_9ZZZZ</name>
<reference evidence="2" key="1">
    <citation type="submission" date="2018-05" db="EMBL/GenBank/DDBJ databases">
        <authorList>
            <person name="Lanie J.A."/>
            <person name="Ng W.-L."/>
            <person name="Kazmierczak K.M."/>
            <person name="Andrzejewski T.M."/>
            <person name="Davidsen T.M."/>
            <person name="Wayne K.J."/>
            <person name="Tettelin H."/>
            <person name="Glass J.I."/>
            <person name="Rusch D."/>
            <person name="Podicherti R."/>
            <person name="Tsui H.-C.T."/>
            <person name="Winkler M.E."/>
        </authorList>
    </citation>
    <scope>NUCLEOTIDE SEQUENCE</scope>
</reference>
<feature type="non-terminal residue" evidence="2">
    <location>
        <position position="139"/>
    </location>
</feature>
<dbReference type="AlphaFoldDB" id="A0A382VZ07"/>
<accession>A0A382VZ07</accession>
<organism evidence="2">
    <name type="scientific">marine metagenome</name>
    <dbReference type="NCBI Taxonomy" id="408172"/>
    <lineage>
        <taxon>unclassified sequences</taxon>
        <taxon>metagenomes</taxon>
        <taxon>ecological metagenomes</taxon>
    </lineage>
</organism>
<proteinExistence type="predicted"/>
<dbReference type="Pfam" id="PF00483">
    <property type="entry name" value="NTP_transferase"/>
    <property type="match status" value="1"/>
</dbReference>
<dbReference type="EMBL" id="UINC01155418">
    <property type="protein sequence ID" value="SVD51255.1"/>
    <property type="molecule type" value="Genomic_DNA"/>
</dbReference>
<gene>
    <name evidence="2" type="ORF">METZ01_LOCUS404109</name>
</gene>
<dbReference type="InterPro" id="IPR050486">
    <property type="entry name" value="Mannose-1P_guanyltransferase"/>
</dbReference>
<dbReference type="InterPro" id="IPR005835">
    <property type="entry name" value="NTP_transferase_dom"/>
</dbReference>
<dbReference type="PANTHER" id="PTHR22572">
    <property type="entry name" value="SUGAR-1-PHOSPHATE GUANYL TRANSFERASE"/>
    <property type="match status" value="1"/>
</dbReference>
<dbReference type="SUPFAM" id="SSF53448">
    <property type="entry name" value="Nucleotide-diphospho-sugar transferases"/>
    <property type="match status" value="1"/>
</dbReference>
<dbReference type="CDD" id="cd04181">
    <property type="entry name" value="NTP_transferase"/>
    <property type="match status" value="1"/>
</dbReference>
<dbReference type="Gene3D" id="3.90.550.10">
    <property type="entry name" value="Spore Coat Polysaccharide Biosynthesis Protein SpsA, Chain A"/>
    <property type="match status" value="1"/>
</dbReference>
<feature type="domain" description="Nucleotidyl transferase" evidence="1">
    <location>
        <begin position="10"/>
        <end position="137"/>
    </location>
</feature>
<protein>
    <recommendedName>
        <fullName evidence="1">Nucleotidyl transferase domain-containing protein</fullName>
    </recommendedName>
</protein>
<sequence length="139" mass="15420">MTEPMPRQAAVLCGGRGTRLRPHTDTTPKPMVEVANRPFLEHILRQLAEQGIVRFVLMTGYLGEQIHEYFGTGSRWGWDIGYSHGPADWDTGRRVVEAAGLLDDSFVLLYSDNFALVDLGVLADRHAATGRSLTLTLKP</sequence>
<evidence type="ECO:0000313" key="2">
    <source>
        <dbReference type="EMBL" id="SVD51255.1"/>
    </source>
</evidence>
<evidence type="ECO:0000259" key="1">
    <source>
        <dbReference type="Pfam" id="PF00483"/>
    </source>
</evidence>
<dbReference type="InterPro" id="IPR029044">
    <property type="entry name" value="Nucleotide-diphossugar_trans"/>
</dbReference>